<reference evidence="2 3" key="1">
    <citation type="journal article" date="2013" name="Genome Announc.">
        <title>Draft Genome Sequence of the Cellulolytic, Mesophilic, Anaerobic Bacterium Clostridium termitidis Strain CT1112 (DSM 5398).</title>
        <authorList>
            <person name="Lal S."/>
            <person name="Ramachandran U."/>
            <person name="Zhang X."/>
            <person name="Munir R."/>
            <person name="Sparling R."/>
            <person name="Levin D.B."/>
        </authorList>
    </citation>
    <scope>NUCLEOTIDE SEQUENCE [LARGE SCALE GENOMIC DNA]</scope>
    <source>
        <strain evidence="2 3">CT1112</strain>
    </source>
</reference>
<evidence type="ECO:0000313" key="3">
    <source>
        <dbReference type="Proteomes" id="UP000014155"/>
    </source>
</evidence>
<dbReference type="AlphaFoldDB" id="S0FKB4"/>
<proteinExistence type="predicted"/>
<dbReference type="EMBL" id="AORV01000028">
    <property type="protein sequence ID" value="EMS72277.1"/>
    <property type="molecule type" value="Genomic_DNA"/>
</dbReference>
<dbReference type="PATRIC" id="fig|1195236.3.peg.2056"/>
<feature type="compositionally biased region" description="Basic and acidic residues" evidence="1">
    <location>
        <begin position="158"/>
        <end position="176"/>
    </location>
</feature>
<accession>S0FKB4</accession>
<keyword evidence="3" id="KW-1185">Reference proteome</keyword>
<protein>
    <submittedName>
        <fullName evidence="2">Uncharacterized protein</fullName>
    </submittedName>
</protein>
<dbReference type="STRING" id="1195236.CTER_1731"/>
<evidence type="ECO:0000256" key="1">
    <source>
        <dbReference type="SAM" id="MobiDB-lite"/>
    </source>
</evidence>
<feature type="compositionally biased region" description="Basic and acidic residues" evidence="1">
    <location>
        <begin position="132"/>
        <end position="149"/>
    </location>
</feature>
<name>S0FKB4_RUMCE</name>
<dbReference type="RefSeq" id="WP_004625269.1">
    <property type="nucleotide sequence ID" value="NZ_AORV01000028.1"/>
</dbReference>
<sequence>MLIISGRLAMEPVAKKVIIEGKKRVVLDNCVFVNTAGRVKNNVPVNISAWDKNATYIAQNFGKSEKIHLVGIEKLDNIRIKNKTYGICTFTVVKIIDSKIYKAINSILTALITRIINCSDIVAENILNPELLQRDESQEPDQDTEKENLEAEDESDDKENNLNDHDENPALDKNTEEDPETDIVTDGDLKEEIEADSVQLSPEEDEEDDDWSPREPSAYYVLDFSYVKKENYHS</sequence>
<feature type="compositionally biased region" description="Acidic residues" evidence="1">
    <location>
        <begin position="177"/>
        <end position="186"/>
    </location>
</feature>
<organism evidence="2 3">
    <name type="scientific">Ruminiclostridium cellobioparum subsp. termitidis CT1112</name>
    <dbReference type="NCBI Taxonomy" id="1195236"/>
    <lineage>
        <taxon>Bacteria</taxon>
        <taxon>Bacillati</taxon>
        <taxon>Bacillota</taxon>
        <taxon>Clostridia</taxon>
        <taxon>Eubacteriales</taxon>
        <taxon>Oscillospiraceae</taxon>
        <taxon>Ruminiclostridium</taxon>
    </lineage>
</organism>
<dbReference type="Proteomes" id="UP000014155">
    <property type="component" value="Unassembled WGS sequence"/>
</dbReference>
<evidence type="ECO:0000313" key="2">
    <source>
        <dbReference type="EMBL" id="EMS72277.1"/>
    </source>
</evidence>
<comment type="caution">
    <text evidence="2">The sequence shown here is derived from an EMBL/GenBank/DDBJ whole genome shotgun (WGS) entry which is preliminary data.</text>
</comment>
<feature type="region of interest" description="Disordered" evidence="1">
    <location>
        <begin position="132"/>
        <end position="217"/>
    </location>
</feature>
<gene>
    <name evidence="2" type="ORF">CTER_1731</name>
</gene>